<comment type="similarity">
    <text evidence="1">Belongs to the peptidase U62 family.</text>
</comment>
<comment type="caution">
    <text evidence="4">The sequence shown here is derived from an EMBL/GenBank/DDBJ whole genome shotgun (WGS) entry which is preliminary data.</text>
</comment>
<dbReference type="Pfam" id="PF01523">
    <property type="entry name" value="PmbA_TldD_1st"/>
    <property type="match status" value="1"/>
</dbReference>
<dbReference type="GO" id="GO:0006508">
    <property type="term" value="P:proteolysis"/>
    <property type="evidence" value="ECO:0007669"/>
    <property type="project" value="InterPro"/>
</dbReference>
<dbReference type="AlphaFoldDB" id="A0A7V3YFL6"/>
<organism evidence="4">
    <name type="scientific">Candidatus Caldatribacterium californiense</name>
    <dbReference type="NCBI Taxonomy" id="1454726"/>
    <lineage>
        <taxon>Bacteria</taxon>
        <taxon>Pseudomonadati</taxon>
        <taxon>Atribacterota</taxon>
        <taxon>Atribacteria</taxon>
        <taxon>Atribacterales</taxon>
        <taxon>Candidatus Caldatribacteriaceae</taxon>
        <taxon>Candidatus Caldatribacterium</taxon>
    </lineage>
</organism>
<dbReference type="InterPro" id="IPR002510">
    <property type="entry name" value="Metalloprtase-TldD/E_N"/>
</dbReference>
<feature type="domain" description="Metalloprotease TldD/E N-terminal" evidence="2">
    <location>
        <begin position="15"/>
        <end position="76"/>
    </location>
</feature>
<evidence type="ECO:0000259" key="3">
    <source>
        <dbReference type="Pfam" id="PF19289"/>
    </source>
</evidence>
<dbReference type="SUPFAM" id="SSF111283">
    <property type="entry name" value="Putative modulator of DNA gyrase, PmbA/TldD"/>
    <property type="match status" value="1"/>
</dbReference>
<dbReference type="PANTHER" id="PTHR43421:SF1">
    <property type="entry name" value="METALLOPROTEASE PMBA"/>
    <property type="match status" value="1"/>
</dbReference>
<dbReference type="InterPro" id="IPR047657">
    <property type="entry name" value="PmbA"/>
</dbReference>
<dbReference type="InterPro" id="IPR045569">
    <property type="entry name" value="Metalloprtase-TldD/E_C"/>
</dbReference>
<dbReference type="PANTHER" id="PTHR43421">
    <property type="entry name" value="METALLOPROTEASE PMBA"/>
    <property type="match status" value="1"/>
</dbReference>
<protein>
    <submittedName>
        <fullName evidence="4">TldD/PmbA family protein</fullName>
    </submittedName>
</protein>
<reference evidence="4" key="1">
    <citation type="journal article" date="2020" name="mSystems">
        <title>Genome- and Community-Level Interaction Insights into Carbon Utilization and Element Cycling Functions of Hydrothermarchaeota in Hydrothermal Sediment.</title>
        <authorList>
            <person name="Zhou Z."/>
            <person name="Liu Y."/>
            <person name="Xu W."/>
            <person name="Pan J."/>
            <person name="Luo Z.H."/>
            <person name="Li M."/>
        </authorList>
    </citation>
    <scope>NUCLEOTIDE SEQUENCE [LARGE SCALE GENOMIC DNA]</scope>
    <source>
        <strain evidence="4">SpSt-747</strain>
    </source>
</reference>
<sequence>MREVVSIAKARGLQADLFVRKVWEKSIEYEAGVFRGYVAREHTGCGLRVIRSDRRLGFYAFTPPCAPSEAVEQALEVSAFGDAVDFTIPSYPSTTEWKDFVDPRLEGLSVREMVEIGEYLVGQLKATHPGVLTNVRIAAGREERELFNHHEEEIRFARTFFEISIEATRVKDDDILTVYVERSWGNRDIDVDDLLKEVKLRLDLSERMVSVQSGQYPVLFTPSGCMVLLYPLLYGLNGRNIAFGKSPLQDKLGKVLFSSLFSLVEVPQEPWALGSCPFDDEGILTPEERVLVESGKVEDGFWDLWSAARTGRKTTASGFRRSPWDMPEPGFSVLKIKNGLRDRETLVEELEEGLVVDSLLGLGQSNIASGFFSCGVQLGFYVKGGEIQGRVKNVMISGNAYEALKNIRELSRDCRWVQGSILAPYILVEPIQVNAAS</sequence>
<accession>A0A7V3YFL6</accession>
<evidence type="ECO:0000313" key="4">
    <source>
        <dbReference type="EMBL" id="HGI29926.1"/>
    </source>
</evidence>
<dbReference type="EMBL" id="DTFV01000023">
    <property type="protein sequence ID" value="HGI29926.1"/>
    <property type="molecule type" value="Genomic_DNA"/>
</dbReference>
<feature type="domain" description="Metalloprotease TldD/E C-terminal" evidence="3">
    <location>
        <begin position="213"/>
        <end position="433"/>
    </location>
</feature>
<evidence type="ECO:0000256" key="1">
    <source>
        <dbReference type="ARBA" id="ARBA00005836"/>
    </source>
</evidence>
<evidence type="ECO:0000259" key="2">
    <source>
        <dbReference type="Pfam" id="PF01523"/>
    </source>
</evidence>
<gene>
    <name evidence="4" type="ORF">ENV30_01220</name>
</gene>
<proteinExistence type="inferred from homology"/>
<name>A0A7V3YFL6_9BACT</name>
<dbReference type="InterPro" id="IPR035068">
    <property type="entry name" value="TldD/PmbA_N"/>
</dbReference>
<dbReference type="GO" id="GO:0005829">
    <property type="term" value="C:cytosol"/>
    <property type="evidence" value="ECO:0007669"/>
    <property type="project" value="TreeGrafter"/>
</dbReference>
<dbReference type="Pfam" id="PF19289">
    <property type="entry name" value="PmbA_TldD_3rd"/>
    <property type="match status" value="1"/>
</dbReference>
<dbReference type="InterPro" id="IPR036059">
    <property type="entry name" value="TldD/PmbA_sf"/>
</dbReference>
<dbReference type="Gene3D" id="3.30.2290.10">
    <property type="entry name" value="PmbA/TldD superfamily"/>
    <property type="match status" value="1"/>
</dbReference>
<dbReference type="GO" id="GO:0008237">
    <property type="term" value="F:metallopeptidase activity"/>
    <property type="evidence" value="ECO:0007669"/>
    <property type="project" value="InterPro"/>
</dbReference>